<feature type="domain" description="MacB-like periplasmic core" evidence="9">
    <location>
        <begin position="505"/>
        <end position="699"/>
    </location>
</feature>
<feature type="domain" description="ABC3 transporter permease C-terminal" evidence="8">
    <location>
        <begin position="765"/>
        <end position="878"/>
    </location>
</feature>
<name>E8V0A0_TERSS</name>
<accession>E8V0A0</accession>
<dbReference type="EMBL" id="CP002467">
    <property type="protein sequence ID" value="ADV83318.1"/>
    <property type="molecule type" value="Genomic_DNA"/>
</dbReference>
<feature type="transmembrane region" description="Helical" evidence="7">
    <location>
        <begin position="353"/>
        <end position="378"/>
    </location>
</feature>
<evidence type="ECO:0000259" key="8">
    <source>
        <dbReference type="Pfam" id="PF02687"/>
    </source>
</evidence>
<protein>
    <submittedName>
        <fullName evidence="10">Permease</fullName>
    </submittedName>
</protein>
<comment type="similarity">
    <text evidence="6">Belongs to the ABC-4 integral membrane protein family.</text>
</comment>
<comment type="subcellular location">
    <subcellularLocation>
        <location evidence="1">Cell membrane</location>
        <topology evidence="1">Multi-pass membrane protein</topology>
    </subcellularLocation>
</comment>
<dbReference type="RefSeq" id="WP_013569051.1">
    <property type="nucleotide sequence ID" value="NC_014963.1"/>
</dbReference>
<dbReference type="PANTHER" id="PTHR30572">
    <property type="entry name" value="MEMBRANE COMPONENT OF TRANSPORTER-RELATED"/>
    <property type="match status" value="1"/>
</dbReference>
<dbReference type="GO" id="GO:0022857">
    <property type="term" value="F:transmembrane transporter activity"/>
    <property type="evidence" value="ECO:0007669"/>
    <property type="project" value="TreeGrafter"/>
</dbReference>
<feature type="domain" description="MacB-like periplasmic core" evidence="9">
    <location>
        <begin position="100"/>
        <end position="315"/>
    </location>
</feature>
<evidence type="ECO:0000256" key="7">
    <source>
        <dbReference type="SAM" id="Phobius"/>
    </source>
</evidence>
<evidence type="ECO:0000256" key="3">
    <source>
        <dbReference type="ARBA" id="ARBA00022692"/>
    </source>
</evidence>
<dbReference type="NCBIfam" id="NF038403">
    <property type="entry name" value="perm_prefix_1"/>
    <property type="match status" value="1"/>
</dbReference>
<feature type="transmembrane region" description="Helical" evidence="7">
    <location>
        <begin position="848"/>
        <end position="868"/>
    </location>
</feature>
<feature type="domain" description="ABC3 transporter permease C-terminal" evidence="8">
    <location>
        <begin position="360"/>
        <end position="476"/>
    </location>
</feature>
<dbReference type="InterPro" id="IPR050250">
    <property type="entry name" value="Macrolide_Exporter_MacB"/>
</dbReference>
<evidence type="ECO:0000256" key="5">
    <source>
        <dbReference type="ARBA" id="ARBA00023136"/>
    </source>
</evidence>
<dbReference type="eggNOG" id="COG0577">
    <property type="taxonomic scope" value="Bacteria"/>
</dbReference>
<dbReference type="InterPro" id="IPR047928">
    <property type="entry name" value="Perm_prefix_1"/>
</dbReference>
<dbReference type="InterPro" id="IPR025857">
    <property type="entry name" value="MacB_PCD"/>
</dbReference>
<keyword evidence="4 7" id="KW-1133">Transmembrane helix</keyword>
<evidence type="ECO:0000259" key="9">
    <source>
        <dbReference type="Pfam" id="PF12704"/>
    </source>
</evidence>
<dbReference type="NCBIfam" id="TIGR03434">
    <property type="entry name" value="ADOP"/>
    <property type="match status" value="1"/>
</dbReference>
<feature type="transmembrane region" description="Helical" evidence="7">
    <location>
        <begin position="96"/>
        <end position="118"/>
    </location>
</feature>
<dbReference type="KEGG" id="tsa:AciPR4_2539"/>
<dbReference type="Proteomes" id="UP000006844">
    <property type="component" value="Chromosome"/>
</dbReference>
<keyword evidence="2" id="KW-1003">Cell membrane</keyword>
<dbReference type="GO" id="GO:0005886">
    <property type="term" value="C:plasma membrane"/>
    <property type="evidence" value="ECO:0007669"/>
    <property type="project" value="UniProtKB-SubCell"/>
</dbReference>
<dbReference type="InterPro" id="IPR017800">
    <property type="entry name" value="ADOP"/>
</dbReference>
<reference evidence="10 11" key="1">
    <citation type="journal article" date="2012" name="Stand. Genomic Sci.">
        <title>Complete genome sequence of Terriglobus saanensis type strain SP1PR4(T), an Acidobacteria from tundra soil.</title>
        <authorList>
            <person name="Rawat S.R."/>
            <person name="Mannisto M.K."/>
            <person name="Starovoytov V."/>
            <person name="Goodwin L."/>
            <person name="Nolan M."/>
            <person name="Hauser L."/>
            <person name="Land M."/>
            <person name="Davenport K.W."/>
            <person name="Woyke T."/>
            <person name="Haggblom M.M."/>
        </authorList>
    </citation>
    <scope>NUCLEOTIDE SEQUENCE</scope>
    <source>
        <strain evidence="11">ATCC BAA-1853 / DSM 23119 / SP1PR4</strain>
    </source>
</reference>
<evidence type="ECO:0000256" key="4">
    <source>
        <dbReference type="ARBA" id="ARBA00022989"/>
    </source>
</evidence>
<proteinExistence type="inferred from homology"/>
<feature type="transmembrane region" description="Helical" evidence="7">
    <location>
        <begin position="452"/>
        <end position="473"/>
    </location>
</feature>
<sequence length="886" mass="96171">MNVLRSLIDGIKALLHRGQRNGELDEELRGYIEAAAEEKVRRGMSYRDAISAARAEVGNVETVKHKVWATGWESAAESLWRDIAYTIRRLIRSPGLVFAVVVSIGLGIAANATIFSIVSKFVLSPAPVGDPKTLTTIYMVHDGDQCCNNLSYPIFEDIREQAKSFTGVSAYFELVSASISGGSDPERVWGQAATANYFDVAQLNMPLGRGFTSTEEKAPVIVLGYRLWQRRFGGDPTIAGKTISFSGHVYTVTGVAPKGFRGLDQILDPQFWVPLGKLPELMANSPKPESRDSHWLRAGARLKPDVTEAQAIAELHIVAQRFAQTHSATDKGIDFHLEPAGSLPPRDGKAIKLFLAALSVVVLLVLCIACANVANLLLARGAQRQREMAIRLAMGGTRAQLLRQMLFESVVLAIGGGVAGVLLSLWATYALSSFRLPVPIPVDLGVSVDWRVLLYTFVLSITAGIVCGFIPAWRGSRPLMPNALKGEDALARPGHRWTLRNVLVVAQITLSLVLLCAAGLFFRSLQSAAKIETGFRSRGLVMLSIDPQVHGYTPIRIVQLLNAIRSRVLALPGVSIAATTDGLPLSGGNRSDGLAAVGEPKPIGENMVELYMASSGYFETLGIPRVAGRDFGDENPTAPKVAIVNEELVRRFYQGKNPIGKTIRDGEVHYEIIGVVKDTKSRTIGEEQRPVLYRSINQSIAGDPPFAGYSIMARFDGDSSTLVAAMRREIQALDPTLAIFNMQTMEEHLRDALFLPRFVSTLFGIFGTVGVLLASVGLYGVMNYAVSRRTQEIGIRMALGAERGAVQRLIVRDGMRLAILSVVLGVPAALALAKLSTSILYGTRPYDLVTFLTVPLLLLAVALLACWIPSRRASRVDPIQALRMDG</sequence>
<evidence type="ECO:0000256" key="6">
    <source>
        <dbReference type="ARBA" id="ARBA00038076"/>
    </source>
</evidence>
<feature type="transmembrane region" description="Helical" evidence="7">
    <location>
        <begin position="410"/>
        <end position="432"/>
    </location>
</feature>
<keyword evidence="3 7" id="KW-0812">Transmembrane</keyword>
<feature type="transmembrane region" description="Helical" evidence="7">
    <location>
        <begin position="758"/>
        <end position="781"/>
    </location>
</feature>
<feature type="transmembrane region" description="Helical" evidence="7">
    <location>
        <begin position="502"/>
        <end position="522"/>
    </location>
</feature>
<dbReference type="Pfam" id="PF12704">
    <property type="entry name" value="MacB_PCD"/>
    <property type="match status" value="2"/>
</dbReference>
<dbReference type="STRING" id="401053.AciPR4_2539"/>
<organism evidence="10 11">
    <name type="scientific">Terriglobus saanensis (strain ATCC BAA-1853 / DSM 23119 / SP1PR4)</name>
    <dbReference type="NCBI Taxonomy" id="401053"/>
    <lineage>
        <taxon>Bacteria</taxon>
        <taxon>Pseudomonadati</taxon>
        <taxon>Acidobacteriota</taxon>
        <taxon>Terriglobia</taxon>
        <taxon>Terriglobales</taxon>
        <taxon>Acidobacteriaceae</taxon>
        <taxon>Terriglobus</taxon>
    </lineage>
</organism>
<feature type="transmembrane region" description="Helical" evidence="7">
    <location>
        <begin position="817"/>
        <end position="842"/>
    </location>
</feature>
<dbReference type="AlphaFoldDB" id="E8V0A0"/>
<evidence type="ECO:0000256" key="1">
    <source>
        <dbReference type="ARBA" id="ARBA00004651"/>
    </source>
</evidence>
<evidence type="ECO:0000256" key="2">
    <source>
        <dbReference type="ARBA" id="ARBA00022475"/>
    </source>
</evidence>
<evidence type="ECO:0000313" key="11">
    <source>
        <dbReference type="Proteomes" id="UP000006844"/>
    </source>
</evidence>
<evidence type="ECO:0000313" key="10">
    <source>
        <dbReference type="EMBL" id="ADV83318.1"/>
    </source>
</evidence>
<keyword evidence="11" id="KW-1185">Reference proteome</keyword>
<dbReference type="Pfam" id="PF02687">
    <property type="entry name" value="FtsX"/>
    <property type="match status" value="2"/>
</dbReference>
<gene>
    <name evidence="10" type="ordered locus">AciPR4_2539</name>
</gene>
<keyword evidence="5 7" id="KW-0472">Membrane</keyword>
<dbReference type="HOGENOM" id="CLU_009433_1_0_0"/>
<dbReference type="InterPro" id="IPR003838">
    <property type="entry name" value="ABC3_permease_C"/>
</dbReference>
<dbReference type="PANTHER" id="PTHR30572:SF4">
    <property type="entry name" value="ABC TRANSPORTER PERMEASE YTRF"/>
    <property type="match status" value="1"/>
</dbReference>